<dbReference type="PANTHER" id="PTHR10106">
    <property type="entry name" value="CYTOCHROME B561-RELATED"/>
    <property type="match status" value="1"/>
</dbReference>
<evidence type="ECO:0000256" key="5">
    <source>
        <dbReference type="ARBA" id="ARBA00022692"/>
    </source>
</evidence>
<feature type="transmembrane region" description="Helical" evidence="11">
    <location>
        <begin position="170"/>
        <end position="197"/>
    </location>
</feature>
<keyword evidence="6" id="KW-0479">Metal-binding</keyword>
<comment type="subcellular location">
    <subcellularLocation>
        <location evidence="2">Membrane</location>
        <topology evidence="2">Multi-pass membrane protein</topology>
    </subcellularLocation>
</comment>
<keyword evidence="4" id="KW-0349">Heme</keyword>
<feature type="transmembrane region" description="Helical" evidence="11">
    <location>
        <begin position="21"/>
        <end position="46"/>
    </location>
</feature>
<evidence type="ECO:0000256" key="9">
    <source>
        <dbReference type="ARBA" id="ARBA00023004"/>
    </source>
</evidence>
<feature type="transmembrane region" description="Helical" evidence="11">
    <location>
        <begin position="97"/>
        <end position="118"/>
    </location>
</feature>
<dbReference type="PROSITE" id="PS50939">
    <property type="entry name" value="CYTOCHROME_B561"/>
    <property type="match status" value="1"/>
</dbReference>
<sequence>MATKNNKNSGTKSDVLIMVKCGYGLLITVAELLLFGVLGLCLFWIIHYGGGVAWTQDVSKQFNLHYVLMIGGFIFFNGQAILAYRCFSCCKKIYTKVVHSALFVLAISSVTVGLVAAIQANENSTHFYSLHSWIGLATIGMFALQFLVGFVSFLVLLCCENATAKFRQRLLPTHITFGLIIFGMAIATCLTGLMQTARHRLSGEDNKENYKDLSEQALVINVLGVSILVLGVLITFLIRNNSFKRYATLTIN</sequence>
<dbReference type="GeneID" id="106465830"/>
<evidence type="ECO:0000256" key="7">
    <source>
        <dbReference type="ARBA" id="ARBA00022982"/>
    </source>
</evidence>
<dbReference type="PANTHER" id="PTHR10106:SF24">
    <property type="entry name" value="NO EXTENDED MEMORY, ISOFORM A"/>
    <property type="match status" value="1"/>
</dbReference>
<dbReference type="SMART" id="SM00665">
    <property type="entry name" value="B561"/>
    <property type="match status" value="1"/>
</dbReference>
<evidence type="ECO:0000313" key="13">
    <source>
        <dbReference type="Proteomes" id="UP000694941"/>
    </source>
</evidence>
<evidence type="ECO:0000256" key="6">
    <source>
        <dbReference type="ARBA" id="ARBA00022723"/>
    </source>
</evidence>
<reference evidence="14" key="1">
    <citation type="submission" date="2025-08" db="UniProtKB">
        <authorList>
            <consortium name="RefSeq"/>
        </authorList>
    </citation>
    <scope>IDENTIFICATION</scope>
    <source>
        <tissue evidence="14">Muscle</tissue>
    </source>
</reference>
<feature type="transmembrane region" description="Helical" evidence="11">
    <location>
        <begin position="217"/>
        <end position="238"/>
    </location>
</feature>
<feature type="transmembrane region" description="Helical" evidence="11">
    <location>
        <begin position="130"/>
        <end position="158"/>
    </location>
</feature>
<feature type="transmembrane region" description="Helical" evidence="11">
    <location>
        <begin position="66"/>
        <end position="85"/>
    </location>
</feature>
<evidence type="ECO:0000256" key="11">
    <source>
        <dbReference type="SAM" id="Phobius"/>
    </source>
</evidence>
<keyword evidence="13" id="KW-1185">Reference proteome</keyword>
<name>A0ABM1BGG9_LIMPO</name>
<accession>A0ABM1BGG9</accession>
<evidence type="ECO:0000256" key="3">
    <source>
        <dbReference type="ARBA" id="ARBA00022448"/>
    </source>
</evidence>
<gene>
    <name evidence="14" type="primary">LOC106465830</name>
</gene>
<keyword evidence="9" id="KW-0408">Iron</keyword>
<evidence type="ECO:0000313" key="14">
    <source>
        <dbReference type="RefSeq" id="XP_013781526.1"/>
    </source>
</evidence>
<comment type="cofactor">
    <cofactor evidence="1">
        <name>heme b</name>
        <dbReference type="ChEBI" id="CHEBI:60344"/>
    </cofactor>
</comment>
<dbReference type="RefSeq" id="XP_013781526.1">
    <property type="nucleotide sequence ID" value="XM_013926072.2"/>
</dbReference>
<evidence type="ECO:0000256" key="1">
    <source>
        <dbReference type="ARBA" id="ARBA00001970"/>
    </source>
</evidence>
<keyword evidence="5 11" id="KW-0812">Transmembrane</keyword>
<feature type="domain" description="Cytochrome b561" evidence="12">
    <location>
        <begin position="29"/>
        <end position="239"/>
    </location>
</feature>
<dbReference type="Proteomes" id="UP000694941">
    <property type="component" value="Unplaced"/>
</dbReference>
<keyword evidence="10 11" id="KW-0472">Membrane</keyword>
<dbReference type="InterPro" id="IPR006593">
    <property type="entry name" value="Cyt_b561/ferric_Rdtase_TM"/>
</dbReference>
<evidence type="ECO:0000256" key="8">
    <source>
        <dbReference type="ARBA" id="ARBA00022989"/>
    </source>
</evidence>
<dbReference type="InterPro" id="IPR043205">
    <property type="entry name" value="CYB561/CYBRD1-like"/>
</dbReference>
<protein>
    <submittedName>
        <fullName evidence="14">Probable transmembrane ascorbate ferrireductase 2 isoform X1</fullName>
    </submittedName>
</protein>
<dbReference type="Gene3D" id="1.20.120.1770">
    <property type="match status" value="1"/>
</dbReference>
<keyword evidence="8 11" id="KW-1133">Transmembrane helix</keyword>
<evidence type="ECO:0000259" key="12">
    <source>
        <dbReference type="PROSITE" id="PS50939"/>
    </source>
</evidence>
<organism evidence="13 14">
    <name type="scientific">Limulus polyphemus</name>
    <name type="common">Atlantic horseshoe crab</name>
    <dbReference type="NCBI Taxonomy" id="6850"/>
    <lineage>
        <taxon>Eukaryota</taxon>
        <taxon>Metazoa</taxon>
        <taxon>Ecdysozoa</taxon>
        <taxon>Arthropoda</taxon>
        <taxon>Chelicerata</taxon>
        <taxon>Merostomata</taxon>
        <taxon>Xiphosura</taxon>
        <taxon>Limulidae</taxon>
        <taxon>Limulus</taxon>
    </lineage>
</organism>
<dbReference type="Pfam" id="PF03188">
    <property type="entry name" value="Cytochrom_B561"/>
    <property type="match status" value="1"/>
</dbReference>
<evidence type="ECO:0000256" key="4">
    <source>
        <dbReference type="ARBA" id="ARBA00022617"/>
    </source>
</evidence>
<evidence type="ECO:0000256" key="2">
    <source>
        <dbReference type="ARBA" id="ARBA00004141"/>
    </source>
</evidence>
<keyword evidence="3" id="KW-0813">Transport</keyword>
<keyword evidence="7" id="KW-0249">Electron transport</keyword>
<evidence type="ECO:0000256" key="10">
    <source>
        <dbReference type="ARBA" id="ARBA00023136"/>
    </source>
</evidence>
<proteinExistence type="predicted"/>